<organism evidence="2 3">
    <name type="scientific">Romanomermis culicivorax</name>
    <name type="common">Nematode worm</name>
    <dbReference type="NCBI Taxonomy" id="13658"/>
    <lineage>
        <taxon>Eukaryota</taxon>
        <taxon>Metazoa</taxon>
        <taxon>Ecdysozoa</taxon>
        <taxon>Nematoda</taxon>
        <taxon>Enoplea</taxon>
        <taxon>Dorylaimia</taxon>
        <taxon>Mermithida</taxon>
        <taxon>Mermithoidea</taxon>
        <taxon>Mermithidae</taxon>
        <taxon>Romanomermis</taxon>
    </lineage>
</organism>
<keyword evidence="2" id="KW-1185">Reference proteome</keyword>
<evidence type="ECO:0000313" key="3">
    <source>
        <dbReference type="WBParaSite" id="nRc.2.0.1.t36846-RA"/>
    </source>
</evidence>
<dbReference type="AlphaFoldDB" id="A0A915KFT8"/>
<feature type="compositionally biased region" description="Basic and acidic residues" evidence="1">
    <location>
        <begin position="93"/>
        <end position="112"/>
    </location>
</feature>
<evidence type="ECO:0000313" key="2">
    <source>
        <dbReference type="Proteomes" id="UP000887565"/>
    </source>
</evidence>
<reference evidence="3" key="1">
    <citation type="submission" date="2022-11" db="UniProtKB">
        <authorList>
            <consortium name="WormBaseParasite"/>
        </authorList>
    </citation>
    <scope>IDENTIFICATION</scope>
</reference>
<protein>
    <submittedName>
        <fullName evidence="3">Uncharacterized protein</fullName>
    </submittedName>
</protein>
<dbReference type="WBParaSite" id="nRc.2.0.1.t36846-RA">
    <property type="protein sequence ID" value="nRc.2.0.1.t36846-RA"/>
    <property type="gene ID" value="nRc.2.0.1.g36846"/>
</dbReference>
<sequence length="112" mass="12593">MLANPRTSQAQPAIQASPWQSLSTSNATIILPTMEASQLLPIPSQFQLQAGTEMNKEHTKKRWGHKYEEAKVGKAQIDQQLDLIQQPGTSAQARKESEDKMRDHAILDHLYD</sequence>
<accession>A0A915KFT8</accession>
<dbReference type="Proteomes" id="UP000887565">
    <property type="component" value="Unplaced"/>
</dbReference>
<name>A0A915KFT8_ROMCU</name>
<proteinExistence type="predicted"/>
<evidence type="ECO:0000256" key="1">
    <source>
        <dbReference type="SAM" id="MobiDB-lite"/>
    </source>
</evidence>
<feature type="region of interest" description="Disordered" evidence="1">
    <location>
        <begin position="86"/>
        <end position="112"/>
    </location>
</feature>
<feature type="region of interest" description="Disordered" evidence="1">
    <location>
        <begin position="1"/>
        <end position="20"/>
    </location>
</feature>